<dbReference type="SMART" id="SM00859">
    <property type="entry name" value="Semialdhyde_dh"/>
    <property type="match status" value="1"/>
</dbReference>
<organism evidence="8 9">
    <name type="scientific">Sporichthya brevicatena</name>
    <dbReference type="NCBI Taxonomy" id="171442"/>
    <lineage>
        <taxon>Bacteria</taxon>
        <taxon>Bacillati</taxon>
        <taxon>Actinomycetota</taxon>
        <taxon>Actinomycetes</taxon>
        <taxon>Sporichthyales</taxon>
        <taxon>Sporichthyaceae</taxon>
        <taxon>Sporichthya</taxon>
    </lineage>
</organism>
<evidence type="ECO:0000256" key="1">
    <source>
        <dbReference type="ARBA" id="ARBA00022571"/>
    </source>
</evidence>
<evidence type="ECO:0000256" key="4">
    <source>
        <dbReference type="ARBA" id="ARBA00023002"/>
    </source>
</evidence>
<dbReference type="InterPro" id="IPR058924">
    <property type="entry name" value="AGPR_dimerisation_dom"/>
</dbReference>
<feature type="domain" description="Semialdehyde dehydrogenase NAD-binding" evidence="7">
    <location>
        <begin position="4"/>
        <end position="136"/>
    </location>
</feature>
<comment type="pathway">
    <text evidence="5">Amino-acid biosynthesis; L-arginine biosynthesis; N(2)-acetyl-L-ornithine from L-glutamate: step 3/4.</text>
</comment>
<comment type="similarity">
    <text evidence="5">Belongs to the NAGSA dehydrogenase family. Type 1 subfamily.</text>
</comment>
<dbReference type="Pfam" id="PF01118">
    <property type="entry name" value="Semialdhyde_dh"/>
    <property type="match status" value="1"/>
</dbReference>
<dbReference type="Gene3D" id="3.30.360.10">
    <property type="entry name" value="Dihydrodipicolinate Reductase, domain 2"/>
    <property type="match status" value="1"/>
</dbReference>
<dbReference type="CDD" id="cd24148">
    <property type="entry name" value="AGPR_1_actinobacAGPR_like"/>
    <property type="match status" value="1"/>
</dbReference>
<comment type="caution">
    <text evidence="8">The sequence shown here is derived from an EMBL/GenBank/DDBJ whole genome shotgun (WGS) entry which is preliminary data.</text>
</comment>
<evidence type="ECO:0000313" key="9">
    <source>
        <dbReference type="Proteomes" id="UP001500957"/>
    </source>
</evidence>
<comment type="function">
    <text evidence="5">Catalyzes the NADPH-dependent reduction of N-acetyl-5-glutamyl phosphate to yield N-acetyl-L-glutamate 5-semialdehyde.</text>
</comment>
<evidence type="ECO:0000313" key="8">
    <source>
        <dbReference type="EMBL" id="GAA0626413.1"/>
    </source>
</evidence>
<dbReference type="Pfam" id="PF22698">
    <property type="entry name" value="Semialdhyde_dhC_1"/>
    <property type="match status" value="1"/>
</dbReference>
<keyword evidence="3 5" id="KW-0521">NADP</keyword>
<dbReference type="InterPro" id="IPR023013">
    <property type="entry name" value="AGPR_AS"/>
</dbReference>
<accession>A0ABN1H2F6</accession>
<dbReference type="SUPFAM" id="SSF51735">
    <property type="entry name" value="NAD(P)-binding Rossmann-fold domains"/>
    <property type="match status" value="1"/>
</dbReference>
<evidence type="ECO:0000256" key="3">
    <source>
        <dbReference type="ARBA" id="ARBA00022857"/>
    </source>
</evidence>
<dbReference type="SUPFAM" id="SSF55347">
    <property type="entry name" value="Glyceraldehyde-3-phosphate dehydrogenase-like, C-terminal domain"/>
    <property type="match status" value="1"/>
</dbReference>
<dbReference type="InterPro" id="IPR000534">
    <property type="entry name" value="Semialdehyde_DH_NAD-bd"/>
</dbReference>
<dbReference type="NCBIfam" id="TIGR01850">
    <property type="entry name" value="argC"/>
    <property type="match status" value="1"/>
</dbReference>
<dbReference type="CDD" id="cd23934">
    <property type="entry name" value="AGPR_1_C"/>
    <property type="match status" value="1"/>
</dbReference>
<sequence length="343" mass="34784">MGMRTAVAGASGYAGGELLRLLAAHPELDVVVAQADSRAGEPVTAVHPNLVTYAGQTLAPSDPALLEDADVVFLALPHGASAAIAATLRPDQLVVDLGADFRLQDAAAWERFYRLPHAGTWVYGMPELAGQRDLIAGARRIANPGCYPTSVTLALAPLLAAGLVETDDIVVVAASGTSGAGRKAATNLLGSEVMGDLSPYKIGGAHQHTPEITQGLSLAAGTRVSVGFTPLLAPMPRGILATCTAKLKPGVDTAALRAALGKAYTDEPFVHLLDEGQMPHTAATFGANSVHVQAAADPDSGRAVVVSAIDNLGKGAAGQALQNANIALGLPETLGLSAIGVAP</sequence>
<comment type="subcellular location">
    <subcellularLocation>
        <location evidence="5">Cytoplasm</location>
    </subcellularLocation>
</comment>
<evidence type="ECO:0000259" key="7">
    <source>
        <dbReference type="SMART" id="SM00859"/>
    </source>
</evidence>
<evidence type="ECO:0000256" key="2">
    <source>
        <dbReference type="ARBA" id="ARBA00022605"/>
    </source>
</evidence>
<dbReference type="RefSeq" id="WP_344606569.1">
    <property type="nucleotide sequence ID" value="NZ_BAAAHE010000026.1"/>
</dbReference>
<dbReference type="Gene3D" id="3.40.50.720">
    <property type="entry name" value="NAD(P)-binding Rossmann-like Domain"/>
    <property type="match status" value="1"/>
</dbReference>
<proteinExistence type="inferred from homology"/>
<reference evidence="8 9" key="1">
    <citation type="journal article" date="2019" name="Int. J. Syst. Evol. Microbiol.">
        <title>The Global Catalogue of Microorganisms (GCM) 10K type strain sequencing project: providing services to taxonomists for standard genome sequencing and annotation.</title>
        <authorList>
            <consortium name="The Broad Institute Genomics Platform"/>
            <consortium name="The Broad Institute Genome Sequencing Center for Infectious Disease"/>
            <person name="Wu L."/>
            <person name="Ma J."/>
        </authorList>
    </citation>
    <scope>NUCLEOTIDE SEQUENCE [LARGE SCALE GENOMIC DNA]</scope>
    <source>
        <strain evidence="8 9">JCM 10671</strain>
    </source>
</reference>
<dbReference type="PROSITE" id="PS01224">
    <property type="entry name" value="ARGC"/>
    <property type="match status" value="1"/>
</dbReference>
<dbReference type="Proteomes" id="UP001500957">
    <property type="component" value="Unassembled WGS sequence"/>
</dbReference>
<keyword evidence="5" id="KW-0963">Cytoplasm</keyword>
<name>A0ABN1H2F6_9ACTN</name>
<dbReference type="InterPro" id="IPR050085">
    <property type="entry name" value="AGPR"/>
</dbReference>
<evidence type="ECO:0000256" key="6">
    <source>
        <dbReference type="PROSITE-ProRule" id="PRU10010"/>
    </source>
</evidence>
<keyword evidence="9" id="KW-1185">Reference proteome</keyword>
<feature type="active site" evidence="5 6">
    <location>
        <position position="146"/>
    </location>
</feature>
<keyword evidence="4 5" id="KW-0560">Oxidoreductase</keyword>
<dbReference type="InterPro" id="IPR000706">
    <property type="entry name" value="AGPR_type-1"/>
</dbReference>
<evidence type="ECO:0000256" key="5">
    <source>
        <dbReference type="HAMAP-Rule" id="MF_00150"/>
    </source>
</evidence>
<dbReference type="HAMAP" id="MF_00150">
    <property type="entry name" value="ArgC_type1"/>
    <property type="match status" value="1"/>
</dbReference>
<dbReference type="EC" id="1.2.1.38" evidence="5"/>
<keyword evidence="2 5" id="KW-0028">Amino-acid biosynthesis</keyword>
<protein>
    <recommendedName>
        <fullName evidence="5">N-acetyl-gamma-glutamyl-phosphate reductase</fullName>
        <shortName evidence="5">AGPR</shortName>
        <ecNumber evidence="5">1.2.1.38</ecNumber>
    </recommendedName>
    <alternativeName>
        <fullName evidence="5">N-acetyl-glutamate semialdehyde dehydrogenase</fullName>
        <shortName evidence="5">NAGSA dehydrogenase</shortName>
    </alternativeName>
</protein>
<keyword evidence="1 5" id="KW-0055">Arginine biosynthesis</keyword>
<dbReference type="PANTHER" id="PTHR32338:SF10">
    <property type="entry name" value="N-ACETYL-GAMMA-GLUTAMYL-PHOSPHATE REDUCTASE, CHLOROPLASTIC-RELATED"/>
    <property type="match status" value="1"/>
</dbReference>
<dbReference type="InterPro" id="IPR036291">
    <property type="entry name" value="NAD(P)-bd_dom_sf"/>
</dbReference>
<gene>
    <name evidence="5 8" type="primary">argC</name>
    <name evidence="8" type="ORF">GCM10009547_32340</name>
</gene>
<dbReference type="EMBL" id="BAAAHE010000026">
    <property type="protein sequence ID" value="GAA0626413.1"/>
    <property type="molecule type" value="Genomic_DNA"/>
</dbReference>
<comment type="catalytic activity">
    <reaction evidence="5">
        <text>N-acetyl-L-glutamate 5-semialdehyde + phosphate + NADP(+) = N-acetyl-L-glutamyl 5-phosphate + NADPH + H(+)</text>
        <dbReference type="Rhea" id="RHEA:21588"/>
        <dbReference type="ChEBI" id="CHEBI:15378"/>
        <dbReference type="ChEBI" id="CHEBI:29123"/>
        <dbReference type="ChEBI" id="CHEBI:43474"/>
        <dbReference type="ChEBI" id="CHEBI:57783"/>
        <dbReference type="ChEBI" id="CHEBI:57936"/>
        <dbReference type="ChEBI" id="CHEBI:58349"/>
        <dbReference type="EC" id="1.2.1.38"/>
    </reaction>
</comment>
<dbReference type="PANTHER" id="PTHR32338">
    <property type="entry name" value="N-ACETYL-GAMMA-GLUTAMYL-PHOSPHATE REDUCTASE, CHLOROPLASTIC-RELATED-RELATED"/>
    <property type="match status" value="1"/>
</dbReference>